<name>G5AXG0_HETGA</name>
<evidence type="ECO:0000313" key="3">
    <source>
        <dbReference type="Proteomes" id="UP000006813"/>
    </source>
</evidence>
<dbReference type="Proteomes" id="UP000006813">
    <property type="component" value="Unassembled WGS sequence"/>
</dbReference>
<evidence type="ECO:0000256" key="1">
    <source>
        <dbReference type="SAM" id="MobiDB-lite"/>
    </source>
</evidence>
<reference evidence="2 3" key="1">
    <citation type="journal article" date="2011" name="Nature">
        <title>Genome sequencing reveals insights into physiology and longevity of the naked mole rat.</title>
        <authorList>
            <person name="Kim E.B."/>
            <person name="Fang X."/>
            <person name="Fushan A.A."/>
            <person name="Huang Z."/>
            <person name="Lobanov A.V."/>
            <person name="Han L."/>
            <person name="Marino S.M."/>
            <person name="Sun X."/>
            <person name="Turanov A.A."/>
            <person name="Yang P."/>
            <person name="Yim S.H."/>
            <person name="Zhao X."/>
            <person name="Kasaikina M.V."/>
            <person name="Stoletzki N."/>
            <person name="Peng C."/>
            <person name="Polak P."/>
            <person name="Xiong Z."/>
            <person name="Kiezun A."/>
            <person name="Zhu Y."/>
            <person name="Chen Y."/>
            <person name="Kryukov G.V."/>
            <person name="Zhang Q."/>
            <person name="Peshkin L."/>
            <person name="Yang L."/>
            <person name="Bronson R.T."/>
            <person name="Buffenstein R."/>
            <person name="Wang B."/>
            <person name="Han C."/>
            <person name="Li Q."/>
            <person name="Chen L."/>
            <person name="Zhao W."/>
            <person name="Sunyaev S.R."/>
            <person name="Park T.J."/>
            <person name="Zhang G."/>
            <person name="Wang J."/>
            <person name="Gladyshev V.N."/>
        </authorList>
    </citation>
    <scope>NUCLEOTIDE SEQUENCE [LARGE SCALE GENOMIC DNA]</scope>
</reference>
<feature type="compositionally biased region" description="Acidic residues" evidence="1">
    <location>
        <begin position="169"/>
        <end position="179"/>
    </location>
</feature>
<dbReference type="FunCoup" id="G5AXG0">
    <property type="interactions" value="9"/>
</dbReference>
<feature type="compositionally biased region" description="Basic and acidic residues" evidence="1">
    <location>
        <begin position="23"/>
        <end position="43"/>
    </location>
</feature>
<dbReference type="AlphaFoldDB" id="G5AXG0"/>
<dbReference type="eggNOG" id="KOG1208">
    <property type="taxonomic scope" value="Eukaryota"/>
</dbReference>
<feature type="region of interest" description="Disordered" evidence="1">
    <location>
        <begin position="169"/>
        <end position="188"/>
    </location>
</feature>
<dbReference type="PANTHER" id="PTHR34438">
    <property type="entry name" value="SI:DKEY-97L20.6"/>
    <property type="match status" value="1"/>
</dbReference>
<feature type="region of interest" description="Disordered" evidence="1">
    <location>
        <begin position="1"/>
        <end position="49"/>
    </location>
</feature>
<dbReference type="InParanoid" id="G5AXG0"/>
<dbReference type="EMBL" id="JH167395">
    <property type="protein sequence ID" value="EHB01721.1"/>
    <property type="molecule type" value="Genomic_DNA"/>
</dbReference>
<accession>G5AXG0</accession>
<proteinExistence type="predicted"/>
<protein>
    <submittedName>
        <fullName evidence="2">Uncharacterized protein</fullName>
    </submittedName>
</protein>
<organism evidence="2 3">
    <name type="scientific">Heterocephalus glaber</name>
    <name type="common">Naked mole rat</name>
    <dbReference type="NCBI Taxonomy" id="10181"/>
    <lineage>
        <taxon>Eukaryota</taxon>
        <taxon>Metazoa</taxon>
        <taxon>Chordata</taxon>
        <taxon>Craniata</taxon>
        <taxon>Vertebrata</taxon>
        <taxon>Euteleostomi</taxon>
        <taxon>Mammalia</taxon>
        <taxon>Eutheria</taxon>
        <taxon>Euarchontoglires</taxon>
        <taxon>Glires</taxon>
        <taxon>Rodentia</taxon>
        <taxon>Hystricomorpha</taxon>
        <taxon>Bathyergidae</taxon>
        <taxon>Heterocephalus</taxon>
    </lineage>
</organism>
<dbReference type="PANTHER" id="PTHR34438:SF1">
    <property type="entry name" value="CHROMOSOME 2 OPEN READING FRAME 81"/>
    <property type="match status" value="1"/>
</dbReference>
<dbReference type="Pfam" id="PF15479">
    <property type="entry name" value="DUF4639"/>
    <property type="match status" value="1"/>
</dbReference>
<evidence type="ECO:0000313" key="2">
    <source>
        <dbReference type="EMBL" id="EHB01721.1"/>
    </source>
</evidence>
<dbReference type="InterPro" id="IPR028042">
    <property type="entry name" value="DUF4639"/>
</dbReference>
<feature type="compositionally biased region" description="Polar residues" evidence="1">
    <location>
        <begin position="1"/>
        <end position="13"/>
    </location>
</feature>
<dbReference type="STRING" id="10181.G5AXG0"/>
<feature type="region of interest" description="Disordered" evidence="1">
    <location>
        <begin position="200"/>
        <end position="229"/>
    </location>
</feature>
<gene>
    <name evidence="2" type="ORF">GW7_02878</name>
</gene>
<sequence length="625" mass="67392">MAQESSAGLSSTRGAPDLGSAGKRQERQARDRGTTRSKVEKARPPTVPVPHVDIVPGRLSEAEWIALLALEEGEDVVGDILADLLARVMDSAFQVYLTQQCIPFTVSQAKEAMLQIVEWRFLARDEGDAAVAEDPTWGEDKEPLACVTDTWAQGSVPVVHAPACESLEDFEDEDEDKDEDPGSRGRILLGRSWLARGSQERFPELRVTPGPPATPELFQKAGAGGALQEPDGQARSLFLAGSLNENLQRSGEAEGIQSPHPSLELSQVASPLASAVRGQPLGSCLSPKDLYPQPDAAGDRLLNVTEGMSCMASGVSCLSRGGPPSLSPSASLQSYQPGRLGEPHYRAGCKATTAHLDPEQLPRHWVRPLAETVIPDSDACPLETYLLDSDARPLETYLGRRRHCKTKTRARPQGPVSGDRVSPAAFFPFQPKGPCALGPDAALNLAPLLPSSRAKVPFPSHGAHFLPKHPVLAEVPRSPSPKSWPNTKWPRGWEGRAELLGKLWAGRTRVPPQGLEPADKEDQDFGWPQIAPRILEASSQVLWKPVVRPEVVRVAPGVSMWNRSTQVLLSSAVPQEAKEGGTFSSIDQHAIQTGVPKPQVTGGELIKATPKVWLLPSKPMPQSNS</sequence>